<dbReference type="InterPro" id="IPR000515">
    <property type="entry name" value="MetI-like"/>
</dbReference>
<accession>U3AZA5</accession>
<evidence type="ECO:0000256" key="1">
    <source>
        <dbReference type="ARBA" id="ARBA00004651"/>
    </source>
</evidence>
<comment type="similarity">
    <text evidence="5">Belongs to the binding-protein-dependent transport system permease family.</text>
</comment>
<dbReference type="GO" id="GO:0005886">
    <property type="term" value="C:plasma membrane"/>
    <property type="evidence" value="ECO:0007669"/>
    <property type="project" value="UniProtKB-SubCell"/>
</dbReference>
<dbReference type="InterPro" id="IPR035906">
    <property type="entry name" value="MetI-like_sf"/>
</dbReference>
<feature type="transmembrane region" description="Helical" evidence="5">
    <location>
        <begin position="199"/>
        <end position="221"/>
    </location>
</feature>
<dbReference type="SUPFAM" id="SSF161098">
    <property type="entry name" value="MetI-like"/>
    <property type="match status" value="1"/>
</dbReference>
<proteinExistence type="inferred from homology"/>
<evidence type="ECO:0000256" key="3">
    <source>
        <dbReference type="ARBA" id="ARBA00022989"/>
    </source>
</evidence>
<dbReference type="PROSITE" id="PS50928">
    <property type="entry name" value="ABC_TM1"/>
    <property type="match status" value="1"/>
</dbReference>
<keyword evidence="8" id="KW-1185">Reference proteome</keyword>
<gene>
    <name evidence="7" type="ORF">VEZ01S_08_01110</name>
</gene>
<sequence>MDIGDTSIEAVRLLLNFDPTLWKIVSISFSVSLFALCLSLLPAIGLALLLAYVPFPGRNFLTSIINTLQAVPTVVIGLLLYMTLSRSGPFGDWQWLFTQKAMILGQILIAMPILISMLQAGFQSVDMRNVETSITLGKSYPQIFRALMWETRFALIAAVVTAFSRIVTEVGCSMMVGGNILGHTRNIPTAIALESQRGAFAQGVALGIVLLLLALILNFVLTALRGQSHLRV</sequence>
<dbReference type="AlphaFoldDB" id="U3AZA5"/>
<keyword evidence="2 5" id="KW-0812">Transmembrane</keyword>
<dbReference type="Pfam" id="PF00528">
    <property type="entry name" value="BPD_transp_1"/>
    <property type="match status" value="1"/>
</dbReference>
<evidence type="ECO:0000256" key="2">
    <source>
        <dbReference type="ARBA" id="ARBA00022692"/>
    </source>
</evidence>
<reference evidence="7 8" key="1">
    <citation type="submission" date="2013-09" db="EMBL/GenBank/DDBJ databases">
        <title>Whole genome shotgun sequence of Vibrio ezurae NBRC 102218.</title>
        <authorList>
            <person name="Yoshida I."/>
            <person name="Hosoyama A."/>
            <person name="Numata M."/>
            <person name="Hashimoto M."/>
            <person name="Hosoyama Y."/>
            <person name="Tsuchikane K."/>
            <person name="Noguchi M."/>
            <person name="Hirakata S."/>
            <person name="Ichikawa N."/>
            <person name="Ohji S."/>
            <person name="Yamazoe A."/>
            <person name="Fujita N."/>
        </authorList>
    </citation>
    <scope>NUCLEOTIDE SEQUENCE [LARGE SCALE GENOMIC DNA]</scope>
    <source>
        <strain evidence="7 8">NBRC 102218</strain>
    </source>
</reference>
<keyword evidence="4 5" id="KW-0472">Membrane</keyword>
<feature type="transmembrane region" description="Helical" evidence="5">
    <location>
        <begin position="143"/>
        <end position="167"/>
    </location>
</feature>
<evidence type="ECO:0000256" key="5">
    <source>
        <dbReference type="RuleBase" id="RU363032"/>
    </source>
</evidence>
<organism evidence="7 8">
    <name type="scientific">Vibrio ezurae NBRC 102218</name>
    <dbReference type="NCBI Taxonomy" id="1219080"/>
    <lineage>
        <taxon>Bacteria</taxon>
        <taxon>Pseudomonadati</taxon>
        <taxon>Pseudomonadota</taxon>
        <taxon>Gammaproteobacteria</taxon>
        <taxon>Vibrionales</taxon>
        <taxon>Vibrionaceae</taxon>
        <taxon>Vibrio</taxon>
    </lineage>
</organism>
<comment type="subcellular location">
    <subcellularLocation>
        <location evidence="1 5">Cell membrane</location>
        <topology evidence="1 5">Multi-pass membrane protein</topology>
    </subcellularLocation>
</comment>
<evidence type="ECO:0000313" key="7">
    <source>
        <dbReference type="EMBL" id="GAD79075.1"/>
    </source>
</evidence>
<dbReference type="CDD" id="cd06261">
    <property type="entry name" value="TM_PBP2"/>
    <property type="match status" value="1"/>
</dbReference>
<dbReference type="PANTHER" id="PTHR43632:SF1">
    <property type="entry name" value="PERMEASE COMPONENT OF TUNGSTATE ABC TRANSPORTER"/>
    <property type="match status" value="1"/>
</dbReference>
<name>U3AZA5_9VIBR</name>
<protein>
    <submittedName>
        <fullName evidence="7">Putative ABC transporter permease protein</fullName>
    </submittedName>
</protein>
<evidence type="ECO:0000256" key="4">
    <source>
        <dbReference type="ARBA" id="ARBA00023136"/>
    </source>
</evidence>
<dbReference type="PANTHER" id="PTHR43632">
    <property type="entry name" value="PERMEASE COMPONENT OF TUNGSTATE ABC TRANSPORTER"/>
    <property type="match status" value="1"/>
</dbReference>
<dbReference type="OrthoDB" id="9781724at2"/>
<keyword evidence="5" id="KW-0813">Transport</keyword>
<dbReference type="EMBL" id="BATM01000008">
    <property type="protein sequence ID" value="GAD79075.1"/>
    <property type="molecule type" value="Genomic_DNA"/>
</dbReference>
<dbReference type="RefSeq" id="WP_021712786.1">
    <property type="nucleotide sequence ID" value="NZ_BATM01000008.1"/>
</dbReference>
<feature type="transmembrane region" description="Helical" evidence="5">
    <location>
        <begin position="101"/>
        <end position="122"/>
    </location>
</feature>
<dbReference type="eggNOG" id="COG4662">
    <property type="taxonomic scope" value="Bacteria"/>
</dbReference>
<evidence type="ECO:0000313" key="8">
    <source>
        <dbReference type="Proteomes" id="UP000016562"/>
    </source>
</evidence>
<dbReference type="Proteomes" id="UP000016562">
    <property type="component" value="Unassembled WGS sequence"/>
</dbReference>
<keyword evidence="3 5" id="KW-1133">Transmembrane helix</keyword>
<dbReference type="GO" id="GO:0055085">
    <property type="term" value="P:transmembrane transport"/>
    <property type="evidence" value="ECO:0007669"/>
    <property type="project" value="InterPro"/>
</dbReference>
<feature type="domain" description="ABC transmembrane type-1" evidence="6">
    <location>
        <begin position="25"/>
        <end position="221"/>
    </location>
</feature>
<feature type="transmembrane region" description="Helical" evidence="5">
    <location>
        <begin position="60"/>
        <end position="81"/>
    </location>
</feature>
<dbReference type="STRING" id="1219080.VEZ01S_08_01110"/>
<dbReference type="InterPro" id="IPR049783">
    <property type="entry name" value="ABC_perm_TupB-like"/>
</dbReference>
<dbReference type="NCBIfam" id="NF038017">
    <property type="entry name" value="ABC_perm1"/>
    <property type="match status" value="1"/>
</dbReference>
<comment type="caution">
    <text evidence="7">The sequence shown here is derived from an EMBL/GenBank/DDBJ whole genome shotgun (WGS) entry which is preliminary data.</text>
</comment>
<evidence type="ECO:0000259" key="6">
    <source>
        <dbReference type="PROSITE" id="PS50928"/>
    </source>
</evidence>
<feature type="transmembrane region" description="Helical" evidence="5">
    <location>
        <begin position="20"/>
        <end position="53"/>
    </location>
</feature>
<dbReference type="Gene3D" id="1.10.3720.10">
    <property type="entry name" value="MetI-like"/>
    <property type="match status" value="1"/>
</dbReference>